<comment type="caution">
    <text evidence="7">The sequence shown here is derived from an EMBL/GenBank/DDBJ whole genome shotgun (WGS) entry which is preliminary data.</text>
</comment>
<reference evidence="7" key="1">
    <citation type="submission" date="2022-11" db="EMBL/GenBank/DDBJ databases">
        <authorList>
            <person name="Scott C."/>
            <person name="Bruce N."/>
        </authorList>
    </citation>
    <scope>NUCLEOTIDE SEQUENCE</scope>
</reference>
<feature type="transmembrane region" description="Helical" evidence="6">
    <location>
        <begin position="40"/>
        <end position="60"/>
    </location>
</feature>
<feature type="transmembrane region" description="Helical" evidence="6">
    <location>
        <begin position="333"/>
        <end position="354"/>
    </location>
</feature>
<sequence>MATMASEKQDIDAESHHVEGNAKIQGMTGDLNMTGSDYNMALFVFFIPAGIVPGCIYLISMYYKRYEVQWRMSLFFCGSIIAGAFSGLLAFAIANMSGVGGYEAWRWIFILEGLITVVAGVISYWWIPDWPETAKFLNDEERSMLISRLSQDVGDARMDHLNKASFRRVAKDWKIYLGTLAYFGVLNTGYAGSFFIPTILNEMGFKAEEAQVRTIPVYVVATATCLGAAYLADRLRHRFTFTIVGICIATVGYVLLICQGNLSVGVKYFALFPIVAGGYITQPLILGWLSNSVSGHYKRSISSAVQIGVGNLGGILASNVFLQKEAPVYKTGLWVSLGMMWLCGLSCIVFYFGAVRENRKRDRGERDWRLQEPDIDNMGDDHPSWRYAT</sequence>
<keyword evidence="8" id="KW-1185">Reference proteome</keyword>
<feature type="transmembrane region" description="Helical" evidence="6">
    <location>
        <begin position="175"/>
        <end position="195"/>
    </location>
</feature>
<evidence type="ECO:0000256" key="6">
    <source>
        <dbReference type="SAM" id="Phobius"/>
    </source>
</evidence>
<dbReference type="GO" id="GO:0022857">
    <property type="term" value="F:transmembrane transporter activity"/>
    <property type="evidence" value="ECO:0007669"/>
    <property type="project" value="InterPro"/>
</dbReference>
<feature type="transmembrane region" description="Helical" evidence="6">
    <location>
        <begin position="239"/>
        <end position="262"/>
    </location>
</feature>
<accession>A0A9P1M8Y9</accession>
<feature type="transmembrane region" description="Helical" evidence="6">
    <location>
        <begin position="268"/>
        <end position="289"/>
    </location>
</feature>
<feature type="transmembrane region" description="Helical" evidence="6">
    <location>
        <begin position="72"/>
        <end position="93"/>
    </location>
</feature>
<organism evidence="7 8">
    <name type="scientific">Parascedosporium putredinis</name>
    <dbReference type="NCBI Taxonomy" id="1442378"/>
    <lineage>
        <taxon>Eukaryota</taxon>
        <taxon>Fungi</taxon>
        <taxon>Dikarya</taxon>
        <taxon>Ascomycota</taxon>
        <taxon>Pezizomycotina</taxon>
        <taxon>Sordariomycetes</taxon>
        <taxon>Hypocreomycetidae</taxon>
        <taxon>Microascales</taxon>
        <taxon>Microascaceae</taxon>
        <taxon>Parascedosporium</taxon>
    </lineage>
</organism>
<keyword evidence="5 6" id="KW-0472">Membrane</keyword>
<feature type="transmembrane region" description="Helical" evidence="6">
    <location>
        <begin position="105"/>
        <end position="127"/>
    </location>
</feature>
<keyword evidence="3 6" id="KW-0812">Transmembrane</keyword>
<dbReference type="AlphaFoldDB" id="A0A9P1M8Y9"/>
<comment type="subcellular location">
    <subcellularLocation>
        <location evidence="1">Membrane</location>
        <topology evidence="1">Multi-pass membrane protein</topology>
    </subcellularLocation>
</comment>
<protein>
    <recommendedName>
        <fullName evidence="9">MFS general substrate transporter</fullName>
    </recommendedName>
</protein>
<proteinExistence type="predicted"/>
<dbReference type="Gene3D" id="1.20.1250.20">
    <property type="entry name" value="MFS general substrate transporter like domains"/>
    <property type="match status" value="2"/>
</dbReference>
<evidence type="ECO:0000313" key="7">
    <source>
        <dbReference type="EMBL" id="CAI4212683.1"/>
    </source>
</evidence>
<evidence type="ECO:0008006" key="9">
    <source>
        <dbReference type="Google" id="ProtNLM"/>
    </source>
</evidence>
<dbReference type="PANTHER" id="PTHR43791">
    <property type="entry name" value="PERMEASE-RELATED"/>
    <property type="match status" value="1"/>
</dbReference>
<dbReference type="OrthoDB" id="2962993at2759"/>
<dbReference type="GO" id="GO:0016020">
    <property type="term" value="C:membrane"/>
    <property type="evidence" value="ECO:0007669"/>
    <property type="project" value="UniProtKB-SubCell"/>
</dbReference>
<dbReference type="SUPFAM" id="SSF103473">
    <property type="entry name" value="MFS general substrate transporter"/>
    <property type="match status" value="1"/>
</dbReference>
<dbReference type="FunFam" id="1.20.1250.20:FF:000068">
    <property type="entry name" value="MFS general substrate transporter"/>
    <property type="match status" value="1"/>
</dbReference>
<dbReference type="EMBL" id="CALLCH030000005">
    <property type="protein sequence ID" value="CAI4212683.1"/>
    <property type="molecule type" value="Genomic_DNA"/>
</dbReference>
<evidence type="ECO:0000256" key="3">
    <source>
        <dbReference type="ARBA" id="ARBA00022692"/>
    </source>
</evidence>
<evidence type="ECO:0000256" key="1">
    <source>
        <dbReference type="ARBA" id="ARBA00004141"/>
    </source>
</evidence>
<evidence type="ECO:0000256" key="5">
    <source>
        <dbReference type="ARBA" id="ARBA00023136"/>
    </source>
</evidence>
<evidence type="ECO:0000313" key="8">
    <source>
        <dbReference type="Proteomes" id="UP000838763"/>
    </source>
</evidence>
<keyword evidence="2" id="KW-0813">Transport</keyword>
<feature type="transmembrane region" description="Helical" evidence="6">
    <location>
        <begin position="301"/>
        <end position="321"/>
    </location>
</feature>
<feature type="transmembrane region" description="Helical" evidence="6">
    <location>
        <begin position="215"/>
        <end position="232"/>
    </location>
</feature>
<evidence type="ECO:0000256" key="4">
    <source>
        <dbReference type="ARBA" id="ARBA00022989"/>
    </source>
</evidence>
<keyword evidence="4 6" id="KW-1133">Transmembrane helix</keyword>
<evidence type="ECO:0000256" key="2">
    <source>
        <dbReference type="ARBA" id="ARBA00022448"/>
    </source>
</evidence>
<dbReference type="PANTHER" id="PTHR43791:SF52">
    <property type="entry name" value="TRANSPORTER, PUTATIVE (AFU_ORTHOLOGUE AFUA_1G11820)-RELATED"/>
    <property type="match status" value="1"/>
</dbReference>
<name>A0A9P1M8Y9_9PEZI</name>
<dbReference type="Proteomes" id="UP000838763">
    <property type="component" value="Unassembled WGS sequence"/>
</dbReference>
<dbReference type="Pfam" id="PF07690">
    <property type="entry name" value="MFS_1"/>
    <property type="match status" value="1"/>
</dbReference>
<dbReference type="InterPro" id="IPR036259">
    <property type="entry name" value="MFS_trans_sf"/>
</dbReference>
<gene>
    <name evidence="7" type="ORF">PPNO1_LOCUS2436</name>
</gene>
<dbReference type="InterPro" id="IPR011701">
    <property type="entry name" value="MFS"/>
</dbReference>